<comment type="caution">
    <text evidence="2">The sequence shown here is derived from an EMBL/GenBank/DDBJ whole genome shotgun (WGS) entry which is preliminary data.</text>
</comment>
<dbReference type="SUPFAM" id="SSF53167">
    <property type="entry name" value="Purine and uridine phosphorylases"/>
    <property type="match status" value="1"/>
</dbReference>
<dbReference type="InterPro" id="IPR000845">
    <property type="entry name" value="Nucleoside_phosphorylase_d"/>
</dbReference>
<dbReference type="Pfam" id="PF01048">
    <property type="entry name" value="PNP_UDP_1"/>
    <property type="match status" value="1"/>
</dbReference>
<dbReference type="Gene3D" id="3.40.50.1580">
    <property type="entry name" value="Nucleoside phosphorylase domain"/>
    <property type="match status" value="1"/>
</dbReference>
<dbReference type="NCBIfam" id="TIGR03468">
    <property type="entry name" value="HpnG"/>
    <property type="match status" value="1"/>
</dbReference>
<evidence type="ECO:0000259" key="1">
    <source>
        <dbReference type="Pfam" id="PF01048"/>
    </source>
</evidence>
<evidence type="ECO:0000313" key="3">
    <source>
        <dbReference type="Proteomes" id="UP001168540"/>
    </source>
</evidence>
<dbReference type="InterPro" id="IPR017831">
    <property type="entry name" value="Hopanoid-assoc_phosphoryl_HpnG"/>
</dbReference>
<dbReference type="NCBIfam" id="NF005476">
    <property type="entry name" value="PRK07077.1"/>
    <property type="match status" value="1"/>
</dbReference>
<feature type="domain" description="Nucleoside phosphorylase" evidence="1">
    <location>
        <begin position="46"/>
        <end position="156"/>
    </location>
</feature>
<keyword evidence="3" id="KW-1185">Reference proteome</keyword>
<reference evidence="2" key="1">
    <citation type="submission" date="2023-06" db="EMBL/GenBank/DDBJ databases">
        <authorList>
            <person name="Zhang S."/>
        </authorList>
    </citation>
    <scope>NUCLEOTIDE SEQUENCE</scope>
    <source>
        <strain evidence="2">SG2303</strain>
    </source>
</reference>
<dbReference type="RefSeq" id="WP_289830916.1">
    <property type="nucleotide sequence ID" value="NZ_JAUEDK010000028.1"/>
</dbReference>
<dbReference type="Proteomes" id="UP001168540">
    <property type="component" value="Unassembled WGS sequence"/>
</dbReference>
<dbReference type="InterPro" id="IPR035994">
    <property type="entry name" value="Nucleoside_phosphorylase_sf"/>
</dbReference>
<proteinExistence type="predicted"/>
<gene>
    <name evidence="2" type="ORF">QU481_15225</name>
</gene>
<dbReference type="PANTHER" id="PTHR46832">
    <property type="entry name" value="5'-METHYLTHIOADENOSINE/S-ADENOSYLHOMOCYSTEINE NUCLEOSIDASE"/>
    <property type="match status" value="1"/>
</dbReference>
<dbReference type="EMBL" id="JAUEDK010000028">
    <property type="protein sequence ID" value="MDN0076237.1"/>
    <property type="molecule type" value="Genomic_DNA"/>
</dbReference>
<dbReference type="PANTHER" id="PTHR46832:SF1">
    <property type="entry name" value="5'-METHYLTHIOADENOSINE_S-ADENOSYLHOMOCYSTEINE NUCLEOSIDASE"/>
    <property type="match status" value="1"/>
</dbReference>
<evidence type="ECO:0000313" key="2">
    <source>
        <dbReference type="EMBL" id="MDN0076237.1"/>
    </source>
</evidence>
<sequence>MSAASVVVVTGMAFEARTAAGTGAEVLFGLRAGALERALAVRLSSPCAGVISFGVAGGLDAALVPGTVVVAKRIVDGEHGFDTDQAWSAALRAALPQAVYGAVAGRDAAVADVADKRILHRMSSALTVDMESHIAARVAQAAGVPYTACRVVIDPAWRSVPSSALAGMGSDGHTDIVALLRDLGEQPRQLAGLLQLARDAFTARSALHAARRALGERFAMP</sequence>
<accession>A0ABT7XR20</accession>
<dbReference type="CDD" id="cd17768">
    <property type="entry name" value="adenosylhopane_nucleosidase_HpnG-like"/>
    <property type="match status" value="1"/>
</dbReference>
<name>A0ABT7XR20_9NEIS</name>
<organism evidence="2 3">
    <name type="scientific">Crenobacter oryzisoli</name>
    <dbReference type="NCBI Taxonomy" id="3056844"/>
    <lineage>
        <taxon>Bacteria</taxon>
        <taxon>Pseudomonadati</taxon>
        <taxon>Pseudomonadota</taxon>
        <taxon>Betaproteobacteria</taxon>
        <taxon>Neisseriales</taxon>
        <taxon>Neisseriaceae</taxon>
        <taxon>Crenobacter</taxon>
    </lineage>
</organism>
<protein>
    <submittedName>
        <fullName evidence="2">Phosphorylase</fullName>
    </submittedName>
</protein>